<dbReference type="PROSITE" id="PS50202">
    <property type="entry name" value="MSP"/>
    <property type="match status" value="1"/>
</dbReference>
<evidence type="ECO:0000313" key="1">
    <source>
        <dbReference type="EMBL" id="EFP12459.1"/>
    </source>
</evidence>
<proteinExistence type="predicted"/>
<dbReference type="HOGENOM" id="CLU_149555_0_0_1"/>
<dbReference type="EMBL" id="DS268416">
    <property type="protein sequence ID" value="EFP12459.1"/>
    <property type="molecule type" value="Genomic_DNA"/>
</dbReference>
<dbReference type="AlphaFoldDB" id="E3LVG4"/>
<dbReference type="PANTHER" id="PTHR21515">
    <property type="entry name" value="MAJOR SPERM PROTEIN"/>
    <property type="match status" value="1"/>
</dbReference>
<reference evidence="1" key="1">
    <citation type="submission" date="2007-07" db="EMBL/GenBank/DDBJ databases">
        <title>PCAP assembly of the Caenorhabditis remanei genome.</title>
        <authorList>
            <consortium name="The Caenorhabditis remanei Sequencing Consortium"/>
            <person name="Wilson R.K."/>
        </authorList>
    </citation>
    <scope>NUCLEOTIDE SEQUENCE [LARGE SCALE GENOMIC DNA]</scope>
    <source>
        <strain evidence="1">PB4641</strain>
    </source>
</reference>
<dbReference type="InterPro" id="IPR008962">
    <property type="entry name" value="PapD-like_sf"/>
</dbReference>
<dbReference type="InterPro" id="IPR013783">
    <property type="entry name" value="Ig-like_fold"/>
</dbReference>
<accession>E3LVG4</accession>
<protein>
    <submittedName>
        <fullName evidence="1">Uncharacterized protein</fullName>
    </submittedName>
</protein>
<dbReference type="OMA" id="NKAPGKE"/>
<dbReference type="STRING" id="31234.E3LVG4"/>
<dbReference type="InterPro" id="IPR000535">
    <property type="entry name" value="MSP_dom"/>
</dbReference>
<dbReference type="OrthoDB" id="5860817at2759"/>
<name>E3LVG4_CAERE</name>
<dbReference type="Proteomes" id="UP000008281">
    <property type="component" value="Unassembled WGS sequence"/>
</dbReference>
<dbReference type="Gene3D" id="2.60.40.10">
    <property type="entry name" value="Immunoglobulins"/>
    <property type="match status" value="1"/>
</dbReference>
<keyword evidence="2" id="KW-1185">Reference proteome</keyword>
<dbReference type="Pfam" id="PF00635">
    <property type="entry name" value="Motile_Sperm"/>
    <property type="match status" value="1"/>
</dbReference>
<sequence length="117" mass="12702">MGRRRITAVTVEPAGDLGFQADQQEQKKITLTNTHDKKIMFKIKTSDNLVYLVNPVFGTIEPGKTAEITVTRNKAPGKEAKLVIVNSVFSGDDKDLAKSFKTAKPTGGQVTVKIAAK</sequence>
<evidence type="ECO:0000313" key="2">
    <source>
        <dbReference type="Proteomes" id="UP000008281"/>
    </source>
</evidence>
<dbReference type="SUPFAM" id="SSF49354">
    <property type="entry name" value="PapD-like"/>
    <property type="match status" value="1"/>
</dbReference>
<gene>
    <name evidence="1" type="ORF">CRE_29519</name>
</gene>
<dbReference type="PANTHER" id="PTHR21515:SF10">
    <property type="entry name" value="MAJOR SPERM PROTEIN"/>
    <property type="match status" value="1"/>
</dbReference>
<dbReference type="eggNOG" id="ENOG502SEH0">
    <property type="taxonomic scope" value="Eukaryota"/>
</dbReference>
<organism evidence="2">
    <name type="scientific">Caenorhabditis remanei</name>
    <name type="common">Caenorhabditis vulgaris</name>
    <dbReference type="NCBI Taxonomy" id="31234"/>
    <lineage>
        <taxon>Eukaryota</taxon>
        <taxon>Metazoa</taxon>
        <taxon>Ecdysozoa</taxon>
        <taxon>Nematoda</taxon>
        <taxon>Chromadorea</taxon>
        <taxon>Rhabditida</taxon>
        <taxon>Rhabditina</taxon>
        <taxon>Rhabditomorpha</taxon>
        <taxon>Rhabditoidea</taxon>
        <taxon>Rhabditidae</taxon>
        <taxon>Peloderinae</taxon>
        <taxon>Caenorhabditis</taxon>
    </lineage>
</organism>